<dbReference type="EMBL" id="ANKD01000807">
    <property type="protein sequence ID" value="EPC69392.1"/>
    <property type="molecule type" value="Genomic_DNA"/>
</dbReference>
<feature type="non-terminal residue" evidence="2">
    <location>
        <position position="113"/>
    </location>
</feature>
<dbReference type="Pfam" id="PF05598">
    <property type="entry name" value="DUF772"/>
    <property type="match status" value="1"/>
</dbReference>
<dbReference type="Proteomes" id="UP000014252">
    <property type="component" value="Unassembled WGS sequence"/>
</dbReference>
<gene>
    <name evidence="2" type="ORF">Lpp71_16179</name>
</gene>
<evidence type="ECO:0000313" key="3">
    <source>
        <dbReference type="Proteomes" id="UP000014252"/>
    </source>
</evidence>
<evidence type="ECO:0000313" key="2">
    <source>
        <dbReference type="EMBL" id="EPC69392.1"/>
    </source>
</evidence>
<comment type="caution">
    <text evidence="2">The sequence shown here is derived from an EMBL/GenBank/DDBJ whole genome shotgun (WGS) entry which is preliminary data.</text>
</comment>
<accession>A0A8E0INV9</accession>
<protein>
    <submittedName>
        <fullName evidence="2">Putative transposase</fullName>
    </submittedName>
</protein>
<dbReference type="InterPro" id="IPR008490">
    <property type="entry name" value="Transposase_InsH_N"/>
</dbReference>
<feature type="domain" description="Transposase InsH N-terminal" evidence="1">
    <location>
        <begin position="24"/>
        <end position="113"/>
    </location>
</feature>
<organism evidence="2 3">
    <name type="scientific">Lacticaseibacillus paracasei subsp. paracasei Lpp71</name>
    <dbReference type="NCBI Taxonomy" id="1256207"/>
    <lineage>
        <taxon>Bacteria</taxon>
        <taxon>Bacillati</taxon>
        <taxon>Bacillota</taxon>
        <taxon>Bacilli</taxon>
        <taxon>Lactobacillales</taxon>
        <taxon>Lactobacillaceae</taxon>
        <taxon>Lacticaseibacillus</taxon>
    </lineage>
</organism>
<name>A0A8E0INV9_LACPA</name>
<sequence length="113" mass="12930">MAYRHRATQLSFQSFNNGLGVPLSSDNEWVQLADMLPWQQLDEAYQLLFTEMGGRAAKPFRLLYGASLIKQAEHLTDRSVVTAIRDTPAHQYFIGLDTYTTDLPFNHSTLVYF</sequence>
<proteinExistence type="predicted"/>
<evidence type="ECO:0000259" key="1">
    <source>
        <dbReference type="Pfam" id="PF05598"/>
    </source>
</evidence>
<dbReference type="AlphaFoldDB" id="A0A8E0INV9"/>
<reference evidence="2 3" key="1">
    <citation type="journal article" date="2013" name="PLoS ONE">
        <title>Lactobacillus paracasei comparative genomics: towards species pan-genome definition and exploitation of diversity.</title>
        <authorList>
            <person name="Smokvina T."/>
            <person name="Wels M."/>
            <person name="Polka J."/>
            <person name="Chervaux C."/>
            <person name="Brisse S."/>
            <person name="Boekhorst J."/>
            <person name="van Hylckama Vlieg J.E."/>
            <person name="Siezen R.J."/>
        </authorList>
    </citation>
    <scope>NUCLEOTIDE SEQUENCE [LARGE SCALE GENOMIC DNA]</scope>
    <source>
        <strain evidence="2 3">Lpp71</strain>
    </source>
</reference>